<accession>A0A7I7YQ33</accession>
<dbReference type="InterPro" id="IPR009057">
    <property type="entry name" value="Homeodomain-like_sf"/>
</dbReference>
<dbReference type="AlphaFoldDB" id="A0A7I7YQ33"/>
<name>A0A7I7YQ33_9MYCO</name>
<dbReference type="PANTHER" id="PTHR30055">
    <property type="entry name" value="HTH-TYPE TRANSCRIPTIONAL REGULATOR RUTR"/>
    <property type="match status" value="1"/>
</dbReference>
<keyword evidence="1" id="KW-0238">DNA-binding</keyword>
<dbReference type="Gene3D" id="1.10.357.10">
    <property type="entry name" value="Tetracycline Repressor, domain 2"/>
    <property type="match status" value="1"/>
</dbReference>
<protein>
    <submittedName>
        <fullName evidence="2">Uncharacterized protein</fullName>
    </submittedName>
</protein>
<organism evidence="2 3">
    <name type="scientific">Mycobacterium parmense</name>
    <dbReference type="NCBI Taxonomy" id="185642"/>
    <lineage>
        <taxon>Bacteria</taxon>
        <taxon>Bacillati</taxon>
        <taxon>Actinomycetota</taxon>
        <taxon>Actinomycetes</taxon>
        <taxon>Mycobacteriales</taxon>
        <taxon>Mycobacteriaceae</taxon>
        <taxon>Mycobacterium</taxon>
        <taxon>Mycobacterium simiae complex</taxon>
    </lineage>
</organism>
<dbReference type="GO" id="GO:0003700">
    <property type="term" value="F:DNA-binding transcription factor activity"/>
    <property type="evidence" value="ECO:0007669"/>
    <property type="project" value="TreeGrafter"/>
</dbReference>
<dbReference type="Proteomes" id="UP000467105">
    <property type="component" value="Chromosome"/>
</dbReference>
<evidence type="ECO:0000313" key="3">
    <source>
        <dbReference type="Proteomes" id="UP000467105"/>
    </source>
</evidence>
<dbReference type="GO" id="GO:0000976">
    <property type="term" value="F:transcription cis-regulatory region binding"/>
    <property type="evidence" value="ECO:0007669"/>
    <property type="project" value="TreeGrafter"/>
</dbReference>
<keyword evidence="3" id="KW-1185">Reference proteome</keyword>
<proteinExistence type="predicted"/>
<dbReference type="PROSITE" id="PS50977">
    <property type="entry name" value="HTH_TETR_2"/>
    <property type="match status" value="1"/>
</dbReference>
<dbReference type="InterPro" id="IPR001647">
    <property type="entry name" value="HTH_TetR"/>
</dbReference>
<evidence type="ECO:0000256" key="1">
    <source>
        <dbReference type="ARBA" id="ARBA00023125"/>
    </source>
</evidence>
<dbReference type="RefSeq" id="WP_085267545.1">
    <property type="nucleotide sequence ID" value="NZ_AP022614.1"/>
</dbReference>
<sequence length="212" mass="22583">MTRVPAAPDGADPGTPPSVTRIRATALRLFAEQGTAATSLRTIAAAAGVSVGLVQHHFSTKAGLIQAVDDHVLNVVRARLAEPAPAPSPDSVAETGRRVTALIVEQPDVVNYLLDAVVDGRPVGTVIFDALADLGAGRWGDLSDHGLTRPDLDLLWAALHPLILVLGTLVLRPHIDRRLPEPFGTPAQLKRWQDSVNALLREGQLRRGDPQD</sequence>
<gene>
    <name evidence="2" type="ORF">MPRM_05450</name>
</gene>
<dbReference type="InterPro" id="IPR050109">
    <property type="entry name" value="HTH-type_TetR-like_transc_reg"/>
</dbReference>
<dbReference type="OrthoDB" id="3403733at2"/>
<dbReference type="EMBL" id="AP022614">
    <property type="protein sequence ID" value="BBZ43264.1"/>
    <property type="molecule type" value="Genomic_DNA"/>
</dbReference>
<dbReference type="Pfam" id="PF00440">
    <property type="entry name" value="TetR_N"/>
    <property type="match status" value="1"/>
</dbReference>
<dbReference type="PRINTS" id="PR00455">
    <property type="entry name" value="HTHTETR"/>
</dbReference>
<dbReference type="SUPFAM" id="SSF46689">
    <property type="entry name" value="Homeodomain-like"/>
    <property type="match status" value="1"/>
</dbReference>
<evidence type="ECO:0000313" key="2">
    <source>
        <dbReference type="EMBL" id="BBZ43264.1"/>
    </source>
</evidence>
<reference evidence="2 3" key="1">
    <citation type="journal article" date="2019" name="Emerg. Microbes Infect.">
        <title>Comprehensive subspecies identification of 175 nontuberculous mycobacteria species based on 7547 genomic profiles.</title>
        <authorList>
            <person name="Matsumoto Y."/>
            <person name="Kinjo T."/>
            <person name="Motooka D."/>
            <person name="Nabeya D."/>
            <person name="Jung N."/>
            <person name="Uechi K."/>
            <person name="Horii T."/>
            <person name="Iida T."/>
            <person name="Fujita J."/>
            <person name="Nakamura S."/>
        </authorList>
    </citation>
    <scope>NUCLEOTIDE SEQUENCE [LARGE SCALE GENOMIC DNA]</scope>
    <source>
        <strain evidence="2 3">JCM 14742</strain>
    </source>
</reference>
<dbReference type="PANTHER" id="PTHR30055:SF146">
    <property type="entry name" value="HTH-TYPE TRANSCRIPTIONAL DUAL REGULATOR CECR"/>
    <property type="match status" value="1"/>
</dbReference>